<feature type="binding site" evidence="4 5">
    <location>
        <position position="155"/>
    </location>
    <ligand>
        <name>Zn(2+)</name>
        <dbReference type="ChEBI" id="CHEBI:29105"/>
    </ligand>
</feature>
<feature type="binding site" evidence="4">
    <location>
        <position position="216"/>
    </location>
    <ligand>
        <name>NAD(+)</name>
        <dbReference type="ChEBI" id="CHEBI:57540"/>
    </ligand>
</feature>
<proteinExistence type="inferred from homology"/>
<evidence type="ECO:0000313" key="7">
    <source>
        <dbReference type="EMBL" id="QAT61326.1"/>
    </source>
</evidence>
<feature type="active site" description="Proton acceptor" evidence="4 5">
    <location>
        <position position="122"/>
    </location>
</feature>
<organism evidence="7 8">
    <name type="scientific">Acidilutibacter cellobiosedens</name>
    <dbReference type="NCBI Taxonomy" id="2507161"/>
    <lineage>
        <taxon>Bacteria</taxon>
        <taxon>Bacillati</taxon>
        <taxon>Bacillota</taxon>
        <taxon>Tissierellia</taxon>
        <taxon>Tissierellales</taxon>
        <taxon>Acidilutibacteraceae</taxon>
        <taxon>Acidilutibacter</taxon>
    </lineage>
</organism>
<feature type="binding site" evidence="4">
    <location>
        <position position="106"/>
    </location>
    <ligand>
        <name>nicotinamide</name>
        <dbReference type="ChEBI" id="CHEBI:17154"/>
    </ligand>
</feature>
<dbReference type="OrthoDB" id="9800582at2"/>
<dbReference type="Pfam" id="PF02146">
    <property type="entry name" value="SIR2"/>
    <property type="match status" value="1"/>
</dbReference>
<comment type="function">
    <text evidence="4">NAD-dependent protein deacetylase which modulates the activities of several enzymes which are inactive in their acetylated form.</text>
</comment>
<feature type="binding site" evidence="4">
    <location>
        <position position="195"/>
    </location>
    <ligand>
        <name>NAD(+)</name>
        <dbReference type="ChEBI" id="CHEBI:57540"/>
    </ligand>
</feature>
<feature type="binding site" evidence="4">
    <location>
        <position position="104"/>
    </location>
    <ligand>
        <name>NAD(+)</name>
        <dbReference type="ChEBI" id="CHEBI:57540"/>
    </ligand>
</feature>
<dbReference type="PANTHER" id="PTHR11085:SF10">
    <property type="entry name" value="NAD-DEPENDENT PROTEIN DEACYLASE SIRTUIN-5, MITOCHONDRIAL-RELATED"/>
    <property type="match status" value="1"/>
</dbReference>
<dbReference type="PANTHER" id="PTHR11085">
    <property type="entry name" value="NAD-DEPENDENT PROTEIN DEACYLASE SIRTUIN-5, MITOCHONDRIAL-RELATED"/>
    <property type="match status" value="1"/>
</dbReference>
<feature type="binding site" evidence="4 5">
    <location>
        <position position="133"/>
    </location>
    <ligand>
        <name>Zn(2+)</name>
        <dbReference type="ChEBI" id="CHEBI:29105"/>
    </ligand>
</feature>
<keyword evidence="3 4" id="KW-0520">NAD</keyword>
<dbReference type="KEGG" id="spoa:EQM13_06825"/>
<evidence type="ECO:0000313" key="8">
    <source>
        <dbReference type="Proteomes" id="UP000287969"/>
    </source>
</evidence>
<comment type="catalytic activity">
    <reaction evidence="4">
        <text>N(6)-acetyl-L-lysyl-[protein] + NAD(+) + H2O = 2''-O-acetyl-ADP-D-ribose + nicotinamide + L-lysyl-[protein]</text>
        <dbReference type="Rhea" id="RHEA:43636"/>
        <dbReference type="Rhea" id="RHEA-COMP:9752"/>
        <dbReference type="Rhea" id="RHEA-COMP:10731"/>
        <dbReference type="ChEBI" id="CHEBI:15377"/>
        <dbReference type="ChEBI" id="CHEBI:17154"/>
        <dbReference type="ChEBI" id="CHEBI:29969"/>
        <dbReference type="ChEBI" id="CHEBI:57540"/>
        <dbReference type="ChEBI" id="CHEBI:61930"/>
        <dbReference type="ChEBI" id="CHEBI:83767"/>
        <dbReference type="EC" id="2.3.1.286"/>
    </reaction>
</comment>
<evidence type="ECO:0000256" key="3">
    <source>
        <dbReference type="ARBA" id="ARBA00023027"/>
    </source>
</evidence>
<sequence>MVEKYYIEKAIKLIKESRKTFVLTGAGVSTESGIPDFRSPQTGLWEKVDPMEALSTTVLYNNPRKFYKEGFKMLLGMTGAEPNKAHLALAEMERKGYIKGIVTQNIDNLHQKAGSKYVLEVHGNTREGSCLNCKNKVKLDVINNKVNKGEIPPRCDACGGILRPDVVFFGDMLPEDFSIAQEEVGTSDLLIVVGSSLVVSPVNYLPQLVKKLIIINIGSTPFDRRADLCIQGKAGEVLDEILKGLDKE</sequence>
<dbReference type="GO" id="GO:0008270">
    <property type="term" value="F:zinc ion binding"/>
    <property type="evidence" value="ECO:0007669"/>
    <property type="project" value="UniProtKB-UniRule"/>
</dbReference>
<dbReference type="GO" id="GO:0005737">
    <property type="term" value="C:cytoplasm"/>
    <property type="evidence" value="ECO:0007669"/>
    <property type="project" value="UniProtKB-SubCell"/>
</dbReference>
<keyword evidence="8" id="KW-1185">Reference proteome</keyword>
<feature type="binding site" evidence="4">
    <location>
        <position position="218"/>
    </location>
    <ligand>
        <name>NAD(+)</name>
        <dbReference type="ChEBI" id="CHEBI:57540"/>
    </ligand>
</feature>
<gene>
    <name evidence="4" type="primary">cobB</name>
    <name evidence="7" type="ORF">EQM13_06825</name>
</gene>
<feature type="binding site" evidence="4">
    <location>
        <position position="107"/>
    </location>
    <ligand>
        <name>NAD(+)</name>
        <dbReference type="ChEBI" id="CHEBI:57540"/>
    </ligand>
</feature>
<dbReference type="EC" id="2.3.1.286" evidence="4"/>
<feature type="binding site" evidence="4">
    <location>
        <position position="38"/>
    </location>
    <ligand>
        <name>NAD(+)</name>
        <dbReference type="ChEBI" id="CHEBI:57540"/>
    </ligand>
</feature>
<dbReference type="GO" id="GO:0017136">
    <property type="term" value="F:histone deacetylase activity, NAD-dependent"/>
    <property type="evidence" value="ECO:0007669"/>
    <property type="project" value="TreeGrafter"/>
</dbReference>
<comment type="similarity">
    <text evidence="4">Belongs to the sirtuin family. Class U subfamily.</text>
</comment>
<evidence type="ECO:0000256" key="1">
    <source>
        <dbReference type="ARBA" id="ARBA00022490"/>
    </source>
</evidence>
<name>A0A410QBE8_9FIRM</name>
<keyword evidence="1 4" id="KW-0963">Cytoplasm</keyword>
<dbReference type="Gene3D" id="3.30.1600.10">
    <property type="entry name" value="SIR2/SIRT2 'Small Domain"/>
    <property type="match status" value="1"/>
</dbReference>
<feature type="binding site" evidence="4">
    <location>
        <position position="30"/>
    </location>
    <ligand>
        <name>NAD(+)</name>
        <dbReference type="ChEBI" id="CHEBI:57540"/>
    </ligand>
</feature>
<dbReference type="InterPro" id="IPR029035">
    <property type="entry name" value="DHS-like_NAD/FAD-binding_dom"/>
</dbReference>
<dbReference type="SUPFAM" id="SSF52467">
    <property type="entry name" value="DHS-like NAD/FAD-binding domain"/>
    <property type="match status" value="1"/>
</dbReference>
<feature type="binding site" evidence="4">
    <location>
        <position position="234"/>
    </location>
    <ligand>
        <name>NAD(+)</name>
        <dbReference type="ChEBI" id="CHEBI:57540"/>
    </ligand>
</feature>
<dbReference type="GO" id="GO:0070403">
    <property type="term" value="F:NAD+ binding"/>
    <property type="evidence" value="ECO:0007669"/>
    <property type="project" value="UniProtKB-UniRule"/>
</dbReference>
<feature type="binding site" evidence="4">
    <location>
        <position position="106"/>
    </location>
    <ligand>
        <name>NAD(+)</name>
        <dbReference type="ChEBI" id="CHEBI:57540"/>
    </ligand>
</feature>
<feature type="binding site" evidence="4">
    <location>
        <position position="37"/>
    </location>
    <ligand>
        <name>NAD(+)</name>
        <dbReference type="ChEBI" id="CHEBI:57540"/>
    </ligand>
</feature>
<protein>
    <recommendedName>
        <fullName evidence="4">NAD-dependent protein deacetylase</fullName>
        <ecNumber evidence="4">2.3.1.286</ecNumber>
    </recommendedName>
    <alternativeName>
        <fullName evidence="4">Regulatory protein SIR2 homolog</fullName>
    </alternativeName>
</protein>
<feature type="domain" description="Deacetylase sirtuin-type" evidence="6">
    <location>
        <begin position="1"/>
        <end position="248"/>
    </location>
</feature>
<dbReference type="Proteomes" id="UP000287969">
    <property type="component" value="Chromosome"/>
</dbReference>
<dbReference type="InterPro" id="IPR050134">
    <property type="entry name" value="NAD-dep_sirtuin_deacylases"/>
</dbReference>
<dbReference type="InterPro" id="IPR026591">
    <property type="entry name" value="Sirtuin_cat_small_dom_sf"/>
</dbReference>
<evidence type="ECO:0000256" key="4">
    <source>
        <dbReference type="HAMAP-Rule" id="MF_01968"/>
    </source>
</evidence>
<dbReference type="RefSeq" id="WP_071141040.1">
    <property type="nucleotide sequence ID" value="NZ_CP035282.1"/>
</dbReference>
<feature type="binding site" evidence="4">
    <location>
        <position position="37"/>
    </location>
    <ligand>
        <name>nicotinamide</name>
        <dbReference type="ChEBI" id="CHEBI:17154"/>
    </ligand>
</feature>
<feature type="binding site" evidence="4">
    <location>
        <position position="107"/>
    </location>
    <ligand>
        <name>nicotinamide</name>
        <dbReference type="ChEBI" id="CHEBI:17154"/>
    </ligand>
</feature>
<comment type="cofactor">
    <cofactor evidence="4">
        <name>Zn(2+)</name>
        <dbReference type="ChEBI" id="CHEBI:29105"/>
    </cofactor>
    <text evidence="4">Binds 1 zinc ion per subunit.</text>
</comment>
<dbReference type="NCBIfam" id="NF001753">
    <property type="entry name" value="PRK00481.1-3"/>
    <property type="match status" value="1"/>
</dbReference>
<feature type="binding site" evidence="4 5">
    <location>
        <position position="158"/>
    </location>
    <ligand>
        <name>Zn(2+)</name>
        <dbReference type="ChEBI" id="CHEBI:29105"/>
    </ligand>
</feature>
<dbReference type="InterPro" id="IPR026590">
    <property type="entry name" value="Ssirtuin_cat_dom"/>
</dbReference>
<dbReference type="InterPro" id="IPR028628">
    <property type="entry name" value="Sirtuin_class_U"/>
</dbReference>
<feature type="binding site" evidence="4">
    <location>
        <position position="122"/>
    </location>
    <ligand>
        <name>NAD(+)</name>
        <dbReference type="ChEBI" id="CHEBI:57540"/>
    </ligand>
</feature>
<dbReference type="InterPro" id="IPR003000">
    <property type="entry name" value="Sirtuin"/>
</dbReference>
<dbReference type="HAMAP" id="MF_01968">
    <property type="entry name" value="Sirtuin_ClassU"/>
    <property type="match status" value="1"/>
</dbReference>
<evidence type="ECO:0000256" key="2">
    <source>
        <dbReference type="ARBA" id="ARBA00022679"/>
    </source>
</evidence>
<feature type="binding site" evidence="4 5">
    <location>
        <position position="130"/>
    </location>
    <ligand>
        <name>Zn(2+)</name>
        <dbReference type="ChEBI" id="CHEBI:29105"/>
    </ligand>
</feature>
<dbReference type="AlphaFoldDB" id="A0A410QBE8"/>
<reference evidence="8" key="1">
    <citation type="submission" date="2019-01" db="EMBL/GenBank/DDBJ databases">
        <title>Draft genomes of a novel of Sporanaerobacter strains.</title>
        <authorList>
            <person name="Ma S."/>
        </authorList>
    </citation>
    <scope>NUCLEOTIDE SEQUENCE [LARGE SCALE GENOMIC DNA]</scope>
    <source>
        <strain evidence="8">NJN-17</strain>
    </source>
</reference>
<feature type="binding site" evidence="4">
    <location>
        <position position="196"/>
    </location>
    <ligand>
        <name>NAD(+)</name>
        <dbReference type="ChEBI" id="CHEBI:57540"/>
    </ligand>
</feature>
<keyword evidence="2 4" id="KW-0808">Transferase</keyword>
<dbReference type="Gene3D" id="3.40.50.1220">
    <property type="entry name" value="TPP-binding domain"/>
    <property type="match status" value="1"/>
</dbReference>
<keyword evidence="4 5" id="KW-0479">Metal-binding</keyword>
<feature type="binding site" evidence="4">
    <location>
        <position position="26"/>
    </location>
    <ligand>
        <name>NAD(+)</name>
        <dbReference type="ChEBI" id="CHEBI:57540"/>
    </ligand>
</feature>
<dbReference type="PROSITE" id="PS50305">
    <property type="entry name" value="SIRTUIN"/>
    <property type="match status" value="1"/>
</dbReference>
<evidence type="ECO:0000259" key="6">
    <source>
        <dbReference type="PROSITE" id="PS50305"/>
    </source>
</evidence>
<comment type="caution">
    <text evidence="4">Lacks conserved residue(s) required for the propagation of feature annotation.</text>
</comment>
<evidence type="ECO:0000256" key="5">
    <source>
        <dbReference type="PROSITE-ProRule" id="PRU00236"/>
    </source>
</evidence>
<accession>A0A410QBE8</accession>
<dbReference type="EMBL" id="CP035282">
    <property type="protein sequence ID" value="QAT61326.1"/>
    <property type="molecule type" value="Genomic_DNA"/>
</dbReference>
<keyword evidence="4 5" id="KW-0862">Zinc</keyword>
<comment type="subcellular location">
    <subcellularLocation>
        <location evidence="4">Cytoplasm</location>
    </subcellularLocation>
</comment>